<dbReference type="InterPro" id="IPR042172">
    <property type="entry name" value="Adenosylhomocyst_ase-like_sf"/>
</dbReference>
<dbReference type="GO" id="GO:0005829">
    <property type="term" value="C:cytosol"/>
    <property type="evidence" value="ECO:0007669"/>
    <property type="project" value="TreeGrafter"/>
</dbReference>
<comment type="subcellular location">
    <subcellularLocation>
        <location evidence="5">Cytoplasm</location>
    </subcellularLocation>
</comment>
<feature type="domain" description="S-adenosyl-L-homocysteine hydrolase NAD binding" evidence="10">
    <location>
        <begin position="192"/>
        <end position="353"/>
    </location>
</feature>
<dbReference type="Gene3D" id="3.40.50.1480">
    <property type="entry name" value="Adenosylhomocysteinase-like"/>
    <property type="match status" value="1"/>
</dbReference>
<evidence type="ECO:0000256" key="3">
    <source>
        <dbReference type="ARBA" id="ARBA00022801"/>
    </source>
</evidence>
<feature type="binding site" evidence="5">
    <location>
        <position position="192"/>
    </location>
    <ligand>
        <name>NAD(+)</name>
        <dbReference type="ChEBI" id="CHEBI:57540"/>
    </ligand>
</feature>
<evidence type="ECO:0000256" key="6">
    <source>
        <dbReference type="PIRSR" id="PIRSR001109-1"/>
    </source>
</evidence>
<evidence type="ECO:0000256" key="8">
    <source>
        <dbReference type="RuleBase" id="RU000548"/>
    </source>
</evidence>
<dbReference type="SMART" id="SM00997">
    <property type="entry name" value="AdoHcyase_NAD"/>
    <property type="match status" value="1"/>
</dbReference>
<dbReference type="PIRSF" id="PIRSF001109">
    <property type="entry name" value="Ad_hcy_hydrolase"/>
    <property type="match status" value="1"/>
</dbReference>
<feature type="binding site" evidence="5 6">
    <location>
        <position position="187"/>
    </location>
    <ligand>
        <name>substrate</name>
    </ligand>
</feature>
<sequence length="425" mass="46078">MTATSTQPKYEVKDLSLAPQGRQRIEWAGREMPVLRQIRDRFAQEKPFAGIRLVACCHVTTETAHLAIALKAGGADAVLIASNPLSTQDDVAACLVADYSIPVYAFRGEDAATYSRHVEIALDHRPNIIIDDGSDVVAALVQHRQEQIADLIGTTEETTTGIVRLRAMFNDGMLTFPAMNVNDADTKHFFDNRYGTGQSTLDGIIRATNVLLAGKAIVVAGYGWCGKGVAQRARGLGANVIVTEIDPTKAIEAVMDGFRVLPMSQAASQGDLFITVTGNKHVIRPEHFDVMKDGAMVCNSGHFDIEIDLKSLGAKAAEVKEVRPFTQQYQLTNGKSIIVLGEGRLVNLAAAEGHPSAVMDMSFANQAMACEYLVKNKGKLEPGLHSIPVEVDKEIARLKLQAMGIEIDTLTPEQTEYINSWTSGT</sequence>
<feature type="binding site" evidence="5 6">
    <location>
        <position position="191"/>
    </location>
    <ligand>
        <name>substrate</name>
    </ligand>
</feature>
<dbReference type="CDD" id="cd00401">
    <property type="entry name" value="SAHH"/>
    <property type="match status" value="1"/>
</dbReference>
<feature type="binding site" evidence="5 6">
    <location>
        <position position="132"/>
    </location>
    <ligand>
        <name>substrate</name>
    </ligand>
</feature>
<evidence type="ECO:0000256" key="7">
    <source>
        <dbReference type="PIRSR" id="PIRSR001109-2"/>
    </source>
</evidence>
<evidence type="ECO:0000256" key="1">
    <source>
        <dbReference type="ARBA" id="ARBA00007122"/>
    </source>
</evidence>
<dbReference type="PANTHER" id="PTHR23420:SF0">
    <property type="entry name" value="ADENOSYLHOMOCYSTEINASE"/>
    <property type="match status" value="1"/>
</dbReference>
<feature type="binding site" evidence="5 7">
    <location>
        <begin position="300"/>
        <end position="302"/>
    </location>
    <ligand>
        <name>NAD(+)</name>
        <dbReference type="ChEBI" id="CHEBI:57540"/>
    </ligand>
</feature>
<dbReference type="InterPro" id="IPR020082">
    <property type="entry name" value="S-Ado-L-homoCys_hydrolase_CS"/>
</dbReference>
<dbReference type="HAMAP" id="MF_00563">
    <property type="entry name" value="AdoHcyase"/>
    <property type="match status" value="1"/>
</dbReference>
<evidence type="ECO:0000256" key="2">
    <source>
        <dbReference type="ARBA" id="ARBA00022563"/>
    </source>
</evidence>
<dbReference type="PANTHER" id="PTHR23420">
    <property type="entry name" value="ADENOSYLHOMOCYSTEINASE"/>
    <property type="match status" value="1"/>
</dbReference>
<dbReference type="PROSITE" id="PS00738">
    <property type="entry name" value="ADOHCYASE_1"/>
    <property type="match status" value="1"/>
</dbReference>
<evidence type="ECO:0000256" key="4">
    <source>
        <dbReference type="ARBA" id="ARBA00023027"/>
    </source>
</evidence>
<feature type="binding site" evidence="5">
    <location>
        <begin position="221"/>
        <end position="226"/>
    </location>
    <ligand>
        <name>NAD(+)</name>
        <dbReference type="ChEBI" id="CHEBI:57540"/>
    </ligand>
</feature>
<comment type="similarity">
    <text evidence="1 5 9">Belongs to the adenosylhomocysteinase family.</text>
</comment>
<feature type="binding site" evidence="5">
    <location>
        <position position="279"/>
    </location>
    <ligand>
        <name>NAD(+)</name>
        <dbReference type="ChEBI" id="CHEBI:57540"/>
    </ligand>
</feature>
<dbReference type="SMART" id="SM00996">
    <property type="entry name" value="AdoHcyase"/>
    <property type="match status" value="1"/>
</dbReference>
<keyword evidence="2 5" id="KW-0554">One-carbon metabolism</keyword>
<keyword evidence="3 5" id="KW-0378">Hydrolase</keyword>
<keyword evidence="5" id="KW-0963">Cytoplasm</keyword>
<dbReference type="FunFam" id="3.40.50.720:FF:000004">
    <property type="entry name" value="Adenosylhomocysteinase"/>
    <property type="match status" value="1"/>
</dbReference>
<feature type="binding site" evidence="7">
    <location>
        <position position="354"/>
    </location>
    <ligand>
        <name>NAD(+)</name>
        <dbReference type="ChEBI" id="CHEBI:57540"/>
    </ligand>
</feature>
<dbReference type="GO" id="GO:0006730">
    <property type="term" value="P:one-carbon metabolic process"/>
    <property type="evidence" value="ECO:0007669"/>
    <property type="project" value="UniProtKB-UniRule"/>
</dbReference>
<comment type="cofactor">
    <cofactor evidence="5 7 8">
        <name>NAD(+)</name>
        <dbReference type="ChEBI" id="CHEBI:57540"/>
    </cofactor>
    <text evidence="5 7 8">Binds 1 NAD(+) per subunit.</text>
</comment>
<feature type="binding site" evidence="7">
    <location>
        <begin position="223"/>
        <end position="228"/>
    </location>
    <ligand>
        <name>NAD(+)</name>
        <dbReference type="ChEBI" id="CHEBI:57540"/>
    </ligand>
</feature>
<dbReference type="GO" id="GO:0071269">
    <property type="term" value="P:L-homocysteine biosynthetic process"/>
    <property type="evidence" value="ECO:0007669"/>
    <property type="project" value="UniProtKB-UniRule"/>
</dbReference>
<accession>A0A6J4I7X3</accession>
<feature type="binding site" evidence="5 7">
    <location>
        <position position="347"/>
    </location>
    <ligand>
        <name>NAD(+)</name>
        <dbReference type="ChEBI" id="CHEBI:57540"/>
    </ligand>
</feature>
<dbReference type="Pfam" id="PF00670">
    <property type="entry name" value="AdoHcyase_NAD"/>
    <property type="match status" value="1"/>
</dbReference>
<evidence type="ECO:0000259" key="10">
    <source>
        <dbReference type="SMART" id="SM00997"/>
    </source>
</evidence>
<feature type="binding site" evidence="5 6">
    <location>
        <position position="60"/>
    </location>
    <ligand>
        <name>substrate</name>
    </ligand>
</feature>
<dbReference type="SUPFAM" id="SSF51735">
    <property type="entry name" value="NAD(P)-binding Rossmann-fold domains"/>
    <property type="match status" value="1"/>
</dbReference>
<feature type="binding site" evidence="5 7">
    <location>
        <begin position="158"/>
        <end position="160"/>
    </location>
    <ligand>
        <name>NAD(+)</name>
        <dbReference type="ChEBI" id="CHEBI:57540"/>
    </ligand>
</feature>
<dbReference type="NCBIfam" id="NF004005">
    <property type="entry name" value="PRK05476.2-3"/>
    <property type="match status" value="1"/>
</dbReference>
<dbReference type="SUPFAM" id="SSF52283">
    <property type="entry name" value="Formate/glycerate dehydrogenase catalytic domain-like"/>
    <property type="match status" value="1"/>
</dbReference>
<keyword evidence="4 5" id="KW-0520">NAD</keyword>
<dbReference type="GO" id="GO:0004013">
    <property type="term" value="F:adenosylhomocysteinase activity"/>
    <property type="evidence" value="ECO:0007669"/>
    <property type="project" value="UniProtKB-UniRule"/>
</dbReference>
<comment type="catalytic activity">
    <reaction evidence="5 8">
        <text>S-adenosyl-L-homocysteine + H2O = L-homocysteine + adenosine</text>
        <dbReference type="Rhea" id="RHEA:21708"/>
        <dbReference type="ChEBI" id="CHEBI:15377"/>
        <dbReference type="ChEBI" id="CHEBI:16335"/>
        <dbReference type="ChEBI" id="CHEBI:57856"/>
        <dbReference type="ChEBI" id="CHEBI:58199"/>
        <dbReference type="EC" id="3.13.2.1"/>
    </reaction>
</comment>
<dbReference type="Pfam" id="PF05221">
    <property type="entry name" value="AdoHcyase"/>
    <property type="match status" value="1"/>
</dbReference>
<feature type="binding site" evidence="5 6">
    <location>
        <position position="157"/>
    </location>
    <ligand>
        <name>substrate</name>
    </ligand>
</feature>
<dbReference type="AlphaFoldDB" id="A0A6J4I7X3"/>
<dbReference type="Gene3D" id="3.40.50.720">
    <property type="entry name" value="NAD(P)-binding Rossmann-like Domain"/>
    <property type="match status" value="1"/>
</dbReference>
<feature type="binding site" evidence="5 7">
    <location>
        <position position="244"/>
    </location>
    <ligand>
        <name>NAD(+)</name>
        <dbReference type="ChEBI" id="CHEBI:57540"/>
    </ligand>
</feature>
<dbReference type="NCBIfam" id="TIGR00936">
    <property type="entry name" value="ahcY"/>
    <property type="match status" value="1"/>
</dbReference>
<dbReference type="EC" id="3.13.2.1" evidence="5"/>
<evidence type="ECO:0000313" key="11">
    <source>
        <dbReference type="EMBL" id="CAA9242862.1"/>
    </source>
</evidence>
<name>A0A6J4I7X3_9CYAN</name>
<dbReference type="UniPathway" id="UPA00314">
    <property type="reaction ID" value="UER00076"/>
</dbReference>
<evidence type="ECO:0000256" key="9">
    <source>
        <dbReference type="RuleBase" id="RU004166"/>
    </source>
</evidence>
<dbReference type="InterPro" id="IPR036291">
    <property type="entry name" value="NAD(P)-bd_dom_sf"/>
</dbReference>
<dbReference type="EMBL" id="CADCTM010000239">
    <property type="protein sequence ID" value="CAA9242862.1"/>
    <property type="molecule type" value="Genomic_DNA"/>
</dbReference>
<gene>
    <name evidence="5" type="primary">ahcY</name>
    <name evidence="11" type="ORF">AVDCRST_MAG92-1611</name>
</gene>
<protein>
    <recommendedName>
        <fullName evidence="5">Adenosylhomocysteinase</fullName>
        <ecNumber evidence="5">3.13.2.1</ecNumber>
    </recommendedName>
    <alternativeName>
        <fullName evidence="5">S-adenosyl-L-homocysteine hydrolase</fullName>
        <shortName evidence="5">AdoHcyase</shortName>
    </alternativeName>
</protein>
<dbReference type="InterPro" id="IPR015878">
    <property type="entry name" value="Ado_hCys_hydrolase_NAD-bd"/>
</dbReference>
<comment type="function">
    <text evidence="5">May play a key role in the regulation of the intracellular concentration of adenosylhomocysteine.</text>
</comment>
<reference evidence="11" key="1">
    <citation type="submission" date="2020-02" db="EMBL/GenBank/DDBJ databases">
        <authorList>
            <person name="Meier V. D."/>
        </authorList>
    </citation>
    <scope>NUCLEOTIDE SEQUENCE</scope>
    <source>
        <strain evidence="11">AVDCRST_MAG92</strain>
    </source>
</reference>
<dbReference type="PROSITE" id="PS00739">
    <property type="entry name" value="ADOHCYASE_2"/>
    <property type="match status" value="1"/>
</dbReference>
<evidence type="ECO:0000256" key="5">
    <source>
        <dbReference type="HAMAP-Rule" id="MF_00563"/>
    </source>
</evidence>
<organism evidence="11">
    <name type="scientific">uncultured Coleofasciculus sp</name>
    <dbReference type="NCBI Taxonomy" id="1267456"/>
    <lineage>
        <taxon>Bacteria</taxon>
        <taxon>Bacillati</taxon>
        <taxon>Cyanobacteriota</taxon>
        <taxon>Cyanophyceae</taxon>
        <taxon>Coleofasciculales</taxon>
        <taxon>Coleofasciculaceae</taxon>
        <taxon>Coleofasciculus</taxon>
        <taxon>environmental samples</taxon>
    </lineage>
</organism>
<dbReference type="InterPro" id="IPR000043">
    <property type="entry name" value="Adenosylhomocysteinase-like"/>
</dbReference>
<dbReference type="GO" id="GO:0033353">
    <property type="term" value="P:S-adenosylmethionine cycle"/>
    <property type="evidence" value="ECO:0007669"/>
    <property type="project" value="TreeGrafter"/>
</dbReference>
<comment type="pathway">
    <text evidence="5 8">Amino-acid biosynthesis; L-homocysteine biosynthesis; L-homocysteine from S-adenosyl-L-homocysteine: step 1/1.</text>
</comment>
<proteinExistence type="inferred from homology"/>